<feature type="transmembrane region" description="Helical" evidence="1">
    <location>
        <begin position="204"/>
        <end position="225"/>
    </location>
</feature>
<evidence type="ECO:0000313" key="3">
    <source>
        <dbReference type="Proteomes" id="UP000594800"/>
    </source>
</evidence>
<dbReference type="Proteomes" id="UP000594800">
    <property type="component" value="Chromosome"/>
</dbReference>
<sequence length="230" mass="24476">MIETLVPLLFAHMVGDFLMQPGVMIRRKREPLMLLAHVATHVLLAALALGTVPIFALLILGGTHLAIDALKLRFGGGWRGFALDQVAHLAVIGGLALVLPGLWSWPVPEALPVMAVAAGLIAALQMGRFGIGAFMDDLIAGDTEWEGPALGLKDGGTYIGLAERLLIFVLVLQTQFAAIGFLIAAKSVLRFEATHDKRQAEYVIVGTLVSFAWAILVGLATQGLLERLAA</sequence>
<keyword evidence="1" id="KW-1133">Transmembrane helix</keyword>
<protein>
    <submittedName>
        <fullName evidence="2">DUF3307 domain-containing protein</fullName>
    </submittedName>
</protein>
<feature type="transmembrane region" description="Helical" evidence="1">
    <location>
        <begin position="165"/>
        <end position="184"/>
    </location>
</feature>
<reference evidence="2 3" key="1">
    <citation type="submission" date="2020-11" db="EMBL/GenBank/DDBJ databases">
        <title>Description of Pontivivens ytuae sp. nov. isolated from deep sea sediment of Mariana Trench.</title>
        <authorList>
            <person name="Wang Z."/>
            <person name="Sun Q.-L."/>
            <person name="Xu X.-D."/>
            <person name="Tang Y.-Z."/>
            <person name="Zhang J."/>
        </authorList>
    </citation>
    <scope>NUCLEOTIDE SEQUENCE [LARGE SCALE GENOMIC DNA]</scope>
    <source>
        <strain evidence="2 3">MT2928</strain>
    </source>
</reference>
<dbReference type="KEGG" id="poz:I0K15_03055"/>
<dbReference type="AlphaFoldDB" id="A0A7S9QDD3"/>
<feature type="transmembrane region" description="Helical" evidence="1">
    <location>
        <begin position="6"/>
        <end position="25"/>
    </location>
</feature>
<keyword evidence="1" id="KW-0472">Membrane</keyword>
<gene>
    <name evidence="2" type="ORF">I0K15_03055</name>
</gene>
<accession>A0A7S9QDD3</accession>
<organism evidence="2 3">
    <name type="scientific">Pontivivens ytuae</name>
    <dbReference type="NCBI Taxonomy" id="2789856"/>
    <lineage>
        <taxon>Bacteria</taxon>
        <taxon>Pseudomonadati</taxon>
        <taxon>Pseudomonadota</taxon>
        <taxon>Alphaproteobacteria</taxon>
        <taxon>Rhodobacterales</taxon>
        <taxon>Paracoccaceae</taxon>
        <taxon>Pontivivens</taxon>
    </lineage>
</organism>
<name>A0A7S9QDD3_9RHOB</name>
<dbReference type="RefSeq" id="WP_196103973.1">
    <property type="nucleotide sequence ID" value="NZ_CP064942.1"/>
</dbReference>
<evidence type="ECO:0000256" key="1">
    <source>
        <dbReference type="SAM" id="Phobius"/>
    </source>
</evidence>
<feature type="transmembrane region" description="Helical" evidence="1">
    <location>
        <begin position="86"/>
        <end position="105"/>
    </location>
</feature>
<evidence type="ECO:0000313" key="2">
    <source>
        <dbReference type="EMBL" id="QPH54770.1"/>
    </source>
</evidence>
<dbReference type="Pfam" id="PF11750">
    <property type="entry name" value="DUF3307"/>
    <property type="match status" value="1"/>
</dbReference>
<dbReference type="EMBL" id="CP064942">
    <property type="protein sequence ID" value="QPH54770.1"/>
    <property type="molecule type" value="Genomic_DNA"/>
</dbReference>
<keyword evidence="3" id="KW-1185">Reference proteome</keyword>
<feature type="transmembrane region" description="Helical" evidence="1">
    <location>
        <begin position="111"/>
        <end position="131"/>
    </location>
</feature>
<dbReference type="InterPro" id="IPR021737">
    <property type="entry name" value="Phage_phiKZ_Orf197"/>
</dbReference>
<keyword evidence="1" id="KW-0812">Transmembrane</keyword>
<proteinExistence type="predicted"/>